<evidence type="ECO:0008006" key="8">
    <source>
        <dbReference type="Google" id="ProtNLM"/>
    </source>
</evidence>
<evidence type="ECO:0000256" key="3">
    <source>
        <dbReference type="ARBA" id="ARBA00022989"/>
    </source>
</evidence>
<comment type="subcellular location">
    <subcellularLocation>
        <location evidence="1">Membrane</location>
        <topology evidence="1">Multi-pass membrane protein</topology>
    </subcellularLocation>
</comment>
<evidence type="ECO:0000256" key="1">
    <source>
        <dbReference type="ARBA" id="ARBA00004141"/>
    </source>
</evidence>
<keyword evidence="2 5" id="KW-0812">Transmembrane</keyword>
<name>A0ABS9VHZ5_9SPHN</name>
<dbReference type="Proteomes" id="UP001203058">
    <property type="component" value="Unassembled WGS sequence"/>
</dbReference>
<evidence type="ECO:0000256" key="5">
    <source>
        <dbReference type="SAM" id="Phobius"/>
    </source>
</evidence>
<evidence type="ECO:0000256" key="2">
    <source>
        <dbReference type="ARBA" id="ARBA00022692"/>
    </source>
</evidence>
<proteinExistence type="predicted"/>
<dbReference type="Pfam" id="PF04140">
    <property type="entry name" value="ICMT"/>
    <property type="match status" value="1"/>
</dbReference>
<gene>
    <name evidence="6" type="ORF">LZ016_00530</name>
</gene>
<keyword evidence="4 5" id="KW-0472">Membrane</keyword>
<dbReference type="InterPro" id="IPR007269">
    <property type="entry name" value="ICMT_MeTrfase"/>
</dbReference>
<keyword evidence="3 5" id="KW-1133">Transmembrane helix</keyword>
<dbReference type="Gene3D" id="1.20.120.1630">
    <property type="match status" value="1"/>
</dbReference>
<protein>
    <recommendedName>
        <fullName evidence="8">Methyltransferase</fullName>
    </recommendedName>
</protein>
<evidence type="ECO:0000313" key="7">
    <source>
        <dbReference type="Proteomes" id="UP001203058"/>
    </source>
</evidence>
<evidence type="ECO:0000256" key="4">
    <source>
        <dbReference type="ARBA" id="ARBA00023136"/>
    </source>
</evidence>
<organism evidence="6 7">
    <name type="scientific">Sphingomonas telluris</name>
    <dbReference type="NCBI Taxonomy" id="2907998"/>
    <lineage>
        <taxon>Bacteria</taxon>
        <taxon>Pseudomonadati</taxon>
        <taxon>Pseudomonadota</taxon>
        <taxon>Alphaproteobacteria</taxon>
        <taxon>Sphingomonadales</taxon>
        <taxon>Sphingomonadaceae</taxon>
        <taxon>Sphingomonas</taxon>
    </lineage>
</organism>
<evidence type="ECO:0000313" key="6">
    <source>
        <dbReference type="EMBL" id="MCH8614593.1"/>
    </source>
</evidence>
<comment type="caution">
    <text evidence="6">The sequence shown here is derived from an EMBL/GenBank/DDBJ whole genome shotgun (WGS) entry which is preliminary data.</text>
</comment>
<dbReference type="EMBL" id="JAKZHW010000001">
    <property type="protein sequence ID" value="MCH8614593.1"/>
    <property type="molecule type" value="Genomic_DNA"/>
</dbReference>
<reference evidence="6 7" key="1">
    <citation type="submission" date="2022-03" db="EMBL/GenBank/DDBJ databases">
        <authorList>
            <person name="Jo J.-H."/>
            <person name="Im W.-T."/>
        </authorList>
    </citation>
    <scope>NUCLEOTIDE SEQUENCE [LARGE SCALE GENOMIC DNA]</scope>
    <source>
        <strain evidence="6 7">SM33</strain>
    </source>
</reference>
<feature type="transmembrane region" description="Helical" evidence="5">
    <location>
        <begin position="124"/>
        <end position="150"/>
    </location>
</feature>
<dbReference type="RefSeq" id="WP_241444910.1">
    <property type="nucleotide sequence ID" value="NZ_JAKZHW010000001.1"/>
</dbReference>
<keyword evidence="7" id="KW-1185">Reference proteome</keyword>
<sequence length="164" mass="18071">MILNAAVLGLVTLSRLVELPIARANTQRLLAEGGHEVAPGHYPLIVALHAAWLTSLWLLALNRPVNLPLLALFGLVECGRIWVLHSLGRRWTTRMVVVPGETLVARGPYRFVRHPNYTVVVAEIALLPLVFGLWQVALVFSLLNAAILAVRIRAENDALRSLRG</sequence>
<accession>A0ABS9VHZ5</accession>